<proteinExistence type="predicted"/>
<name>Q47G01_DECAR</name>
<evidence type="ECO:0000313" key="2">
    <source>
        <dbReference type="EMBL" id="AAZ46230.1"/>
    </source>
</evidence>
<accession>Q47G01</accession>
<feature type="region of interest" description="Disordered" evidence="1">
    <location>
        <begin position="1"/>
        <end position="27"/>
    </location>
</feature>
<sequence length="137" mass="15959">MKIAQCLRPPSSDRHARKAATSSVTETSEDWQKHLPEAWLAAIEPPLYFRHYSEYEIFAERSVGYDADDCPCFTTHQFILTSMASDDDEEFYEVVTYAEEMSAWRLRDERWLIFRTITTSTCNAPRGFYAVSPDMPR</sequence>
<dbReference type="EMBL" id="CP000089">
    <property type="protein sequence ID" value="AAZ46230.1"/>
    <property type="molecule type" value="Genomic_DNA"/>
</dbReference>
<reference evidence="2" key="1">
    <citation type="submission" date="2005-08" db="EMBL/GenBank/DDBJ databases">
        <title>Complete sequence of Dechloromonas aromatica RCB.</title>
        <authorList>
            <person name="Salinero K.K."/>
            <person name="Copeland A."/>
            <person name="Lucas S."/>
            <person name="Lapidus A."/>
            <person name="Barry K."/>
            <person name="Detter J.C."/>
            <person name="Glavina T."/>
            <person name="Hammon N."/>
            <person name="Israni S."/>
            <person name="Pitluck S."/>
            <person name="Di Bartolo G."/>
            <person name="Trong S."/>
            <person name="Schmutz J."/>
            <person name="Larimer F."/>
            <person name="Land M."/>
            <person name="Ivanova N."/>
            <person name="Richardson P."/>
        </authorList>
    </citation>
    <scope>NUCLEOTIDE SEQUENCE</scope>
    <source>
        <strain evidence="2">RCB</strain>
    </source>
</reference>
<dbReference type="KEGG" id="dar:Daro_1481"/>
<dbReference type="AlphaFoldDB" id="Q47G01"/>
<dbReference type="HOGENOM" id="CLU_1905814_0_0_4"/>
<organism evidence="2">
    <name type="scientific">Dechloromonas aromatica (strain RCB)</name>
    <dbReference type="NCBI Taxonomy" id="159087"/>
    <lineage>
        <taxon>Bacteria</taxon>
        <taxon>Pseudomonadati</taxon>
        <taxon>Pseudomonadota</taxon>
        <taxon>Betaproteobacteria</taxon>
        <taxon>Rhodocyclales</taxon>
        <taxon>Azonexaceae</taxon>
        <taxon>Dechloromonas</taxon>
    </lineage>
</organism>
<dbReference type="STRING" id="159087.Daro_1481"/>
<evidence type="ECO:0000256" key="1">
    <source>
        <dbReference type="SAM" id="MobiDB-lite"/>
    </source>
</evidence>
<protein>
    <submittedName>
        <fullName evidence="2">Uncharacterized protein</fullName>
    </submittedName>
</protein>
<dbReference type="eggNOG" id="ENOG5032V7Z">
    <property type="taxonomic scope" value="Bacteria"/>
</dbReference>
<gene>
    <name evidence="2" type="ordered locus">Daro_1481</name>
</gene>